<dbReference type="PANTHER" id="PTHR11629">
    <property type="entry name" value="VACUOLAR PROTON ATPASES"/>
    <property type="match status" value="1"/>
</dbReference>
<comment type="similarity">
    <text evidence="2">Belongs to the V-ATPase 116 kDa subunit family.</text>
</comment>
<feature type="transmembrane region" description="Helical" evidence="8">
    <location>
        <begin position="348"/>
        <end position="375"/>
    </location>
</feature>
<dbReference type="GO" id="GO:0016471">
    <property type="term" value="C:vacuolar proton-transporting V-type ATPase complex"/>
    <property type="evidence" value="ECO:0007669"/>
    <property type="project" value="TreeGrafter"/>
</dbReference>
<comment type="caution">
    <text evidence="9">The sequence shown here is derived from an EMBL/GenBank/DDBJ whole genome shotgun (WGS) entry which is preliminary data.</text>
</comment>
<feature type="transmembrane region" description="Helical" evidence="8">
    <location>
        <begin position="396"/>
        <end position="423"/>
    </location>
</feature>
<reference evidence="9" key="2">
    <citation type="journal article" date="2021" name="PeerJ">
        <title>Extensive microbial diversity within the chicken gut microbiome revealed by metagenomics and culture.</title>
        <authorList>
            <person name="Gilroy R."/>
            <person name="Ravi A."/>
            <person name="Getino M."/>
            <person name="Pursley I."/>
            <person name="Horton D.L."/>
            <person name="Alikhan N.F."/>
            <person name="Baker D."/>
            <person name="Gharbi K."/>
            <person name="Hall N."/>
            <person name="Watson M."/>
            <person name="Adriaenssens E.M."/>
            <person name="Foster-Nyarko E."/>
            <person name="Jarju S."/>
            <person name="Secka A."/>
            <person name="Antonio M."/>
            <person name="Oren A."/>
            <person name="Chaudhuri R.R."/>
            <person name="La Ragione R."/>
            <person name="Hildebrand F."/>
            <person name="Pallen M.J."/>
        </authorList>
    </citation>
    <scope>NUCLEOTIDE SEQUENCE</scope>
    <source>
        <strain evidence="9">14700</strain>
    </source>
</reference>
<gene>
    <name evidence="9" type="ORF">IAA72_07900</name>
</gene>
<keyword evidence="6" id="KW-0406">Ion transport</keyword>
<dbReference type="PANTHER" id="PTHR11629:SF63">
    <property type="entry name" value="V-TYPE PROTON ATPASE SUBUNIT A"/>
    <property type="match status" value="1"/>
</dbReference>
<keyword evidence="4 8" id="KW-0812">Transmembrane</keyword>
<dbReference type="GO" id="GO:0007035">
    <property type="term" value="P:vacuolar acidification"/>
    <property type="evidence" value="ECO:0007669"/>
    <property type="project" value="TreeGrafter"/>
</dbReference>
<evidence type="ECO:0000256" key="2">
    <source>
        <dbReference type="ARBA" id="ARBA00009904"/>
    </source>
</evidence>
<sequence>MSMFTRKMRMLTAVVLEKDRDNVVKALLEKGVMEFVHIDSLPADKMHKLSAHSSEVPKAVLSDMRIRVETLMREGGIRIPELDKKDIEELPKLDIDDYRRTLDKLTLSLQSVRDNQKAINQDINSISEIIRYAEEKKEEYLDLRVGVNTHGSSSDLLQRLKMVGGIFLFDRKPFISLTLRRDSQRITDAMDKFGWTESTDADAQKSAEGEAVAAAKAWIESSKSDLDKLSKDAALKIGERESELRSMWISLRIHELCEHVESYFSYTKNTTLFSGWVPEDDSESVESIIYSVTGGRCIVEWTNADEVPREEVPVEMTSPKIFRPFERMVQNYSTPEYGSINPTPFTAIAYLCMFALMFADLGQGFILLLVGIIGTSIYKKNPMKKDGIISRYLCNLLLYLGPASMFGGLLFGSCFGFSLIPALWFNFDAVVEGETVGGIIQDIYDILGITIRFGIIVIFLGLVLNWINLIRKRRFYELIFDKNGLVGGALYALGIWFAWGFVGSGYKTFPSSWFMMPVLVSALVIILLKEPVGFVIKKVRKEDAGSIGHLVMSTIMEFLVEVLEIFSSFLSNTLSFMRVAGLGIAHASLMAAFYDMADMPGNIIAKILIMILGNVLVIVLEGLSAGIQSLRLNYYEFFTKYFTGHGIAFRPVGLRSKVVSD</sequence>
<evidence type="ECO:0000256" key="5">
    <source>
        <dbReference type="ARBA" id="ARBA00022989"/>
    </source>
</evidence>
<proteinExistence type="inferred from homology"/>
<feature type="transmembrane region" description="Helical" evidence="8">
    <location>
        <begin position="607"/>
        <end position="627"/>
    </location>
</feature>
<keyword evidence="3" id="KW-0813">Transport</keyword>
<dbReference type="GO" id="GO:0046961">
    <property type="term" value="F:proton-transporting ATPase activity, rotational mechanism"/>
    <property type="evidence" value="ECO:0007669"/>
    <property type="project" value="InterPro"/>
</dbReference>
<feature type="transmembrane region" description="Helical" evidence="8">
    <location>
        <begin position="576"/>
        <end position="595"/>
    </location>
</feature>
<dbReference type="GO" id="GO:0051117">
    <property type="term" value="F:ATPase binding"/>
    <property type="evidence" value="ECO:0007669"/>
    <property type="project" value="TreeGrafter"/>
</dbReference>
<name>A0A9D9IC73_9SPIO</name>
<dbReference type="Proteomes" id="UP000810292">
    <property type="component" value="Unassembled WGS sequence"/>
</dbReference>
<dbReference type="AlphaFoldDB" id="A0A9D9IC73"/>
<evidence type="ECO:0000256" key="3">
    <source>
        <dbReference type="ARBA" id="ARBA00022448"/>
    </source>
</evidence>
<keyword evidence="7 8" id="KW-0472">Membrane</keyword>
<evidence type="ECO:0000256" key="4">
    <source>
        <dbReference type="ARBA" id="ARBA00022692"/>
    </source>
</evidence>
<evidence type="ECO:0000256" key="6">
    <source>
        <dbReference type="ARBA" id="ARBA00023065"/>
    </source>
</evidence>
<dbReference type="Pfam" id="PF01496">
    <property type="entry name" value="V_ATPase_I"/>
    <property type="match status" value="2"/>
</dbReference>
<feature type="transmembrane region" description="Helical" evidence="8">
    <location>
        <begin position="479"/>
        <end position="499"/>
    </location>
</feature>
<feature type="transmembrane region" description="Helical" evidence="8">
    <location>
        <begin position="511"/>
        <end position="528"/>
    </location>
</feature>
<keyword evidence="5 8" id="KW-1133">Transmembrane helix</keyword>
<evidence type="ECO:0000313" key="10">
    <source>
        <dbReference type="Proteomes" id="UP000810292"/>
    </source>
</evidence>
<dbReference type="EMBL" id="JADIMF010000132">
    <property type="protein sequence ID" value="MBO8469692.1"/>
    <property type="molecule type" value="Genomic_DNA"/>
</dbReference>
<reference evidence="9" key="1">
    <citation type="submission" date="2020-10" db="EMBL/GenBank/DDBJ databases">
        <authorList>
            <person name="Gilroy R."/>
        </authorList>
    </citation>
    <scope>NUCLEOTIDE SEQUENCE</scope>
    <source>
        <strain evidence="9">14700</strain>
    </source>
</reference>
<protein>
    <submittedName>
        <fullName evidence="9">ATPase</fullName>
    </submittedName>
</protein>
<feature type="transmembrane region" description="Helical" evidence="8">
    <location>
        <begin position="443"/>
        <end position="467"/>
    </location>
</feature>
<evidence type="ECO:0000256" key="8">
    <source>
        <dbReference type="SAM" id="Phobius"/>
    </source>
</evidence>
<evidence type="ECO:0000256" key="7">
    <source>
        <dbReference type="ARBA" id="ARBA00023136"/>
    </source>
</evidence>
<evidence type="ECO:0000256" key="1">
    <source>
        <dbReference type="ARBA" id="ARBA00004141"/>
    </source>
</evidence>
<evidence type="ECO:0000313" key="9">
    <source>
        <dbReference type="EMBL" id="MBO8469692.1"/>
    </source>
</evidence>
<comment type="subcellular location">
    <subcellularLocation>
        <location evidence="1">Membrane</location>
        <topology evidence="1">Multi-pass membrane protein</topology>
    </subcellularLocation>
</comment>
<accession>A0A9D9IC73</accession>
<dbReference type="GO" id="GO:0033179">
    <property type="term" value="C:proton-transporting V-type ATPase, V0 domain"/>
    <property type="evidence" value="ECO:0007669"/>
    <property type="project" value="InterPro"/>
</dbReference>
<organism evidence="9 10">
    <name type="scientific">Candidatus Ornithospirochaeta stercoravium</name>
    <dbReference type="NCBI Taxonomy" id="2840897"/>
    <lineage>
        <taxon>Bacteria</taxon>
        <taxon>Pseudomonadati</taxon>
        <taxon>Spirochaetota</taxon>
        <taxon>Spirochaetia</taxon>
        <taxon>Spirochaetales</taxon>
        <taxon>Spirochaetaceae</taxon>
        <taxon>Spirochaetaceae incertae sedis</taxon>
        <taxon>Candidatus Ornithospirochaeta</taxon>
    </lineage>
</organism>
<dbReference type="InterPro" id="IPR002490">
    <property type="entry name" value="V-ATPase_116kDa_su"/>
</dbReference>